<dbReference type="UniPathway" id="UPA00085"/>
<protein>
    <recommendedName>
        <fullName evidence="8 10">Phosphate acyltransferase</fullName>
        <ecNumber evidence="8 10">2.3.1.274</ecNumber>
    </recommendedName>
    <alternativeName>
        <fullName evidence="10">Acyl-ACP phosphotransacylase</fullName>
    </alternativeName>
    <alternativeName>
        <fullName evidence="10">Acyl-[acyl-carrier-protein]--phosphate acyltransferase</fullName>
    </alternativeName>
    <alternativeName>
        <fullName evidence="10">Phosphate-acyl-ACP acyltransferase</fullName>
    </alternativeName>
</protein>
<comment type="catalytic activity">
    <reaction evidence="1 10">
        <text>a fatty acyl-[ACP] + phosphate = an acyl phosphate + holo-[ACP]</text>
        <dbReference type="Rhea" id="RHEA:42292"/>
        <dbReference type="Rhea" id="RHEA-COMP:9685"/>
        <dbReference type="Rhea" id="RHEA-COMP:14125"/>
        <dbReference type="ChEBI" id="CHEBI:43474"/>
        <dbReference type="ChEBI" id="CHEBI:59918"/>
        <dbReference type="ChEBI" id="CHEBI:64479"/>
        <dbReference type="ChEBI" id="CHEBI:138651"/>
        <dbReference type="EC" id="2.3.1.274"/>
    </reaction>
</comment>
<reference evidence="11 12" key="1">
    <citation type="journal article" date="2017" name="Int. J. Syst. Evol. Microbiol.">
        <title>Mycoplasma tullyi sp. nov., isolated from penguins of the genus Spheniscus.</title>
        <authorList>
            <person name="Yavari C.A."/>
            <person name="Ramirez A.S."/>
            <person name="Nicholas R.A.J."/>
            <person name="Radford A.D."/>
            <person name="Darby A.C."/>
            <person name="Bradbury J.M."/>
        </authorList>
    </citation>
    <scope>NUCLEOTIDE SEQUENCE [LARGE SCALE GENOMIC DNA]</scope>
    <source>
        <strain evidence="11 12">56A97T</strain>
    </source>
</reference>
<dbReference type="AlphaFoldDB" id="A0A7D7U8S9"/>
<keyword evidence="5 10" id="KW-0443">Lipid metabolism</keyword>
<accession>A0A7D7U8S9</accession>
<comment type="similarity">
    <text evidence="10">Belongs to the PlsX family.</text>
</comment>
<comment type="subunit">
    <text evidence="9 10">Homodimer. Probably interacts with PlsY.</text>
</comment>
<evidence type="ECO:0000256" key="7">
    <source>
        <dbReference type="ARBA" id="ARBA00023264"/>
    </source>
</evidence>
<dbReference type="PANTHER" id="PTHR30100:SF1">
    <property type="entry name" value="PHOSPHATE ACYLTRANSFERASE"/>
    <property type="match status" value="1"/>
</dbReference>
<organism evidence="11 12">
    <name type="scientific">Mycoplasma tullyi</name>
    <dbReference type="NCBI Taxonomy" id="1612150"/>
    <lineage>
        <taxon>Bacteria</taxon>
        <taxon>Bacillati</taxon>
        <taxon>Mycoplasmatota</taxon>
        <taxon>Mollicutes</taxon>
        <taxon>Mycoplasmataceae</taxon>
        <taxon>Mycoplasma</taxon>
    </lineage>
</organism>
<dbReference type="EMBL" id="CP059674">
    <property type="protein sequence ID" value="QMT98344.1"/>
    <property type="molecule type" value="Genomic_DNA"/>
</dbReference>
<evidence type="ECO:0000256" key="4">
    <source>
        <dbReference type="ARBA" id="ARBA00022679"/>
    </source>
</evidence>
<dbReference type="InterPro" id="IPR012281">
    <property type="entry name" value="Phospholipid_synth_PlsX-like"/>
</dbReference>
<dbReference type="PIRSF" id="PIRSF002465">
    <property type="entry name" value="Phsphlp_syn_PlsX"/>
    <property type="match status" value="1"/>
</dbReference>
<evidence type="ECO:0000256" key="9">
    <source>
        <dbReference type="ARBA" id="ARBA00046608"/>
    </source>
</evidence>
<name>A0A7D7U8S9_9MOLU</name>
<dbReference type="Gene3D" id="3.40.718.10">
    <property type="entry name" value="Isopropylmalate Dehydrogenase"/>
    <property type="match status" value="1"/>
</dbReference>
<gene>
    <name evidence="10 11" type="primary">plsX</name>
    <name evidence="11" type="ORF">H3143_02455</name>
</gene>
<evidence type="ECO:0000313" key="11">
    <source>
        <dbReference type="EMBL" id="QMT98344.1"/>
    </source>
</evidence>
<evidence type="ECO:0000256" key="2">
    <source>
        <dbReference type="ARBA" id="ARBA00022490"/>
    </source>
</evidence>
<dbReference type="HAMAP" id="MF_00019">
    <property type="entry name" value="PlsX"/>
    <property type="match status" value="1"/>
</dbReference>
<dbReference type="GO" id="GO:0005737">
    <property type="term" value="C:cytoplasm"/>
    <property type="evidence" value="ECO:0007669"/>
    <property type="project" value="UniProtKB-SubCell"/>
</dbReference>
<keyword evidence="7 10" id="KW-1208">Phospholipid metabolism</keyword>
<proteinExistence type="inferred from homology"/>
<evidence type="ECO:0000256" key="10">
    <source>
        <dbReference type="HAMAP-Rule" id="MF_00019"/>
    </source>
</evidence>
<dbReference type="Proteomes" id="UP000514704">
    <property type="component" value="Chromosome"/>
</dbReference>
<dbReference type="PANTHER" id="PTHR30100">
    <property type="entry name" value="FATTY ACID/PHOSPHOLIPID SYNTHESIS PROTEIN PLSX"/>
    <property type="match status" value="1"/>
</dbReference>
<keyword evidence="6 10" id="KW-0594">Phospholipid biosynthesis</keyword>
<keyword evidence="12" id="KW-1185">Reference proteome</keyword>
<evidence type="ECO:0000256" key="5">
    <source>
        <dbReference type="ARBA" id="ARBA00023098"/>
    </source>
</evidence>
<comment type="pathway">
    <text evidence="10">Lipid metabolism; phospholipid metabolism.</text>
</comment>
<dbReference type="GO" id="GO:0043811">
    <property type="term" value="F:phosphate:acyl-[acyl carrier protein] acyltransferase activity"/>
    <property type="evidence" value="ECO:0007669"/>
    <property type="project" value="UniProtKB-UniRule"/>
</dbReference>
<dbReference type="EC" id="2.3.1.274" evidence="8 10"/>
<evidence type="ECO:0000256" key="1">
    <source>
        <dbReference type="ARBA" id="ARBA00001232"/>
    </source>
</evidence>
<dbReference type="GO" id="GO:0006633">
    <property type="term" value="P:fatty acid biosynthetic process"/>
    <property type="evidence" value="ECO:0007669"/>
    <property type="project" value="UniProtKB-UniRule"/>
</dbReference>
<keyword evidence="11" id="KW-0012">Acyltransferase</keyword>
<keyword evidence="2 10" id="KW-0963">Cytoplasm</keyword>
<dbReference type="Pfam" id="PF02504">
    <property type="entry name" value="FA_synthesis"/>
    <property type="match status" value="1"/>
</dbReference>
<dbReference type="InterPro" id="IPR003664">
    <property type="entry name" value="FA_synthesis"/>
</dbReference>
<dbReference type="SUPFAM" id="SSF53659">
    <property type="entry name" value="Isocitrate/Isopropylmalate dehydrogenase-like"/>
    <property type="match status" value="1"/>
</dbReference>
<keyword evidence="4 10" id="KW-0808">Transferase</keyword>
<comment type="subcellular location">
    <subcellularLocation>
        <location evidence="10">Cytoplasm</location>
    </subcellularLocation>
    <text evidence="10">Associated with the membrane possibly through PlsY.</text>
</comment>
<evidence type="ECO:0000256" key="6">
    <source>
        <dbReference type="ARBA" id="ARBA00023209"/>
    </source>
</evidence>
<dbReference type="NCBIfam" id="TIGR00182">
    <property type="entry name" value="plsX"/>
    <property type="match status" value="1"/>
</dbReference>
<evidence type="ECO:0000256" key="3">
    <source>
        <dbReference type="ARBA" id="ARBA00022516"/>
    </source>
</evidence>
<evidence type="ECO:0000256" key="8">
    <source>
        <dbReference type="ARBA" id="ARBA00024069"/>
    </source>
</evidence>
<keyword evidence="3 10" id="KW-0444">Lipid biosynthesis</keyword>
<dbReference type="GO" id="GO:0008654">
    <property type="term" value="P:phospholipid biosynthetic process"/>
    <property type="evidence" value="ECO:0007669"/>
    <property type="project" value="UniProtKB-KW"/>
</dbReference>
<dbReference type="KEGG" id="mtuy:H3143_02455"/>
<comment type="function">
    <text evidence="10">Catalyzes the reversible formation of acyl-phosphate (acyl-PO(4)) from acyl-[acyl-carrier-protein] (acyl-ACP). This enzyme utilizes acyl-ACP as fatty acyl donor, but not acyl-CoA.</text>
</comment>
<sequence length="347" mass="38977">MWSNQWCTKTLPILHRCAIMFRIAVDCMGFENSVSEAVKAVIKYAKTHKDLSFVLVGDEKQIKPLVENKKFLNYRIVHTTNEISMSDSVLTAYRKKDSSMYLTIELLKNDEVDTIVSAGSSSAYVALTYNLLGKIHPKIKIGFMSYVPTVTKKGFWFLDVGANKEYTGEELYYLGKMANIFINNVLNYQPRLGVLNIGTEKNKGFEYHQVAYNLLENDKTLDFLGFIEPRGLIDGECDLLVSDGYSGNLVLKSLEGALKSVGKILKKNYKINPLGALFSANVIYQITKTFDYKNNAGAVVLGLNKLVLKTHGSADAKQFYSTIRLAHDSLLNNLIEKITKDSLTFLN</sequence>
<evidence type="ECO:0000313" key="12">
    <source>
        <dbReference type="Proteomes" id="UP000514704"/>
    </source>
</evidence>